<evidence type="ECO:0000313" key="2">
    <source>
        <dbReference type="Proteomes" id="UP000218785"/>
    </source>
</evidence>
<reference evidence="1 2" key="1">
    <citation type="submission" date="2017-06" db="EMBL/GenBank/DDBJ databases">
        <title>Genome sequencing of cyanobaciteial culture collection at National Institute for Environmental Studies (NIES).</title>
        <authorList>
            <person name="Hirose Y."/>
            <person name="Shimura Y."/>
            <person name="Fujisawa T."/>
            <person name="Nakamura Y."/>
            <person name="Kawachi M."/>
        </authorList>
    </citation>
    <scope>NUCLEOTIDE SEQUENCE [LARGE SCALE GENOMIC DNA]</scope>
    <source>
        <strain evidence="1 2">NIES-37</strain>
    </source>
</reference>
<accession>A0A1Z4MW31</accession>
<sequence length="127" mass="14615">MECDRLLDKMRSQFTRTIWNFQVVVKPQLENKAPMNNNNSHVETPDNDMLPEYDFTGGVRGKHHQEYRQGHTVTIHQADGTTVVQHLTMPEGAIMLDPDVREFFPNAEAVNHALRTLIHLIPQKKVS</sequence>
<dbReference type="EMBL" id="AP018248">
    <property type="protein sequence ID" value="BAY97641.1"/>
    <property type="molecule type" value="Genomic_DNA"/>
</dbReference>
<organism evidence="1 2">
    <name type="scientific">Tolypothrix tenuis PCC 7101</name>
    <dbReference type="NCBI Taxonomy" id="231146"/>
    <lineage>
        <taxon>Bacteria</taxon>
        <taxon>Bacillati</taxon>
        <taxon>Cyanobacteriota</taxon>
        <taxon>Cyanophyceae</taxon>
        <taxon>Nostocales</taxon>
        <taxon>Tolypothrichaceae</taxon>
        <taxon>Tolypothrix</taxon>
    </lineage>
</organism>
<gene>
    <name evidence="1" type="ORF">NIES37_15850</name>
</gene>
<dbReference type="Proteomes" id="UP000218785">
    <property type="component" value="Chromosome"/>
</dbReference>
<protein>
    <submittedName>
        <fullName evidence="1">Uncharacterized protein</fullName>
    </submittedName>
</protein>
<evidence type="ECO:0000313" key="1">
    <source>
        <dbReference type="EMBL" id="BAY97641.1"/>
    </source>
</evidence>
<dbReference type="KEGG" id="ttq:NIES37_15850"/>
<dbReference type="AlphaFoldDB" id="A0A1Z4MW31"/>
<name>A0A1Z4MW31_9CYAN</name>
<keyword evidence="2" id="KW-1185">Reference proteome</keyword>
<proteinExistence type="predicted"/>